<accession>C1ATD5</accession>
<name>C1ATD5_RHOOB</name>
<dbReference type="InterPro" id="IPR009282">
    <property type="entry name" value="DUF937"/>
</dbReference>
<dbReference type="Pfam" id="PF06078">
    <property type="entry name" value="DUF937"/>
    <property type="match status" value="1"/>
</dbReference>
<dbReference type="PATRIC" id="fig|632772.20.peg.5174"/>
<organism evidence="1 2">
    <name type="scientific">Rhodococcus opacus (strain B4)</name>
    <dbReference type="NCBI Taxonomy" id="632772"/>
    <lineage>
        <taxon>Bacteria</taxon>
        <taxon>Bacillati</taxon>
        <taxon>Actinomycetota</taxon>
        <taxon>Actinomycetes</taxon>
        <taxon>Mycobacteriales</taxon>
        <taxon>Nocardiaceae</taxon>
        <taxon>Rhodococcus</taxon>
    </lineage>
</organism>
<protein>
    <recommendedName>
        <fullName evidence="3">DUF937 domain-containing protein</fullName>
    </recommendedName>
</protein>
<dbReference type="EMBL" id="AP011115">
    <property type="protein sequence ID" value="BAH53199.1"/>
    <property type="molecule type" value="Genomic_DNA"/>
</dbReference>
<dbReference type="AlphaFoldDB" id="C1ATD5"/>
<evidence type="ECO:0000313" key="1">
    <source>
        <dbReference type="EMBL" id="BAH53199.1"/>
    </source>
</evidence>
<dbReference type="KEGG" id="rop:ROP_49520"/>
<dbReference type="RefSeq" id="WP_015888708.1">
    <property type="nucleotide sequence ID" value="NC_012522.1"/>
</dbReference>
<evidence type="ECO:0000313" key="2">
    <source>
        <dbReference type="Proteomes" id="UP000002212"/>
    </source>
</evidence>
<dbReference type="HOGENOM" id="CLU_080945_3_0_11"/>
<evidence type="ECO:0008006" key="3">
    <source>
        <dbReference type="Google" id="ProtNLM"/>
    </source>
</evidence>
<proteinExistence type="predicted"/>
<dbReference type="STRING" id="632772.ROP_49520"/>
<dbReference type="OrthoDB" id="3577641at2"/>
<gene>
    <name evidence="1" type="ordered locus">ROP_49520</name>
</gene>
<reference evidence="1 2" key="1">
    <citation type="submission" date="2009-03" db="EMBL/GenBank/DDBJ databases">
        <title>Comparison of the complete genome sequences of Rhodococcus erythropolis PR4 and Rhodococcus opacus B4.</title>
        <authorList>
            <person name="Takarada H."/>
            <person name="Sekine M."/>
            <person name="Hosoyama A."/>
            <person name="Yamada R."/>
            <person name="Fujisawa T."/>
            <person name="Omata S."/>
            <person name="Shimizu A."/>
            <person name="Tsukatani N."/>
            <person name="Tanikawa S."/>
            <person name="Fujita N."/>
            <person name="Harayama S."/>
        </authorList>
    </citation>
    <scope>NUCLEOTIDE SEQUENCE [LARGE SCALE GENOMIC DNA]</scope>
    <source>
        <strain evidence="1 2">B4</strain>
    </source>
</reference>
<dbReference type="Proteomes" id="UP000002212">
    <property type="component" value="Chromosome"/>
</dbReference>
<sequence length="205" mass="19359">MASIDDLLSQIPINQIARQLGVDEATAETAVKSALPTLVGGLGANAEDPGGAASLQSALHDHSDTTLLDGGIDIDQVDTDDGDKIVSNIFGGERDRVANTLGGVGSGTGAGSGTGVGSDLMKQLLPILAPIVLAYIAKQVTGGSGSAPQTQGAGQAGGGLGDVLGGLLGGGGSGGLGGVLGGLLGKGAGGGLGDVLGGLLGGGKK</sequence>